<comment type="subunit">
    <text evidence="10">Monomer. Associates with 30S ribosomal subunit, binds 16S rRNA.</text>
</comment>
<dbReference type="SUPFAM" id="SSF52540">
    <property type="entry name" value="P-loop containing nucleoside triphosphate hydrolases"/>
    <property type="match status" value="1"/>
</dbReference>
<evidence type="ECO:0000313" key="14">
    <source>
        <dbReference type="Proteomes" id="UP001375370"/>
    </source>
</evidence>
<dbReference type="EMBL" id="CP146612">
    <property type="protein sequence ID" value="WWX24821.1"/>
    <property type="molecule type" value="Genomic_DNA"/>
</dbReference>
<dbReference type="Gene3D" id="1.10.40.50">
    <property type="entry name" value="Probable gtpase engc, domain 3"/>
    <property type="match status" value="1"/>
</dbReference>
<evidence type="ECO:0000256" key="10">
    <source>
        <dbReference type="HAMAP-Rule" id="MF_01820"/>
    </source>
</evidence>
<dbReference type="EC" id="3.6.1.-" evidence="10"/>
<keyword evidence="3 10" id="KW-0479">Metal-binding</keyword>
<dbReference type="HAMAP" id="MF_01820">
    <property type="entry name" value="GTPase_RsgA"/>
    <property type="match status" value="1"/>
</dbReference>
<evidence type="ECO:0000313" key="13">
    <source>
        <dbReference type="EMBL" id="WWX24821.1"/>
    </source>
</evidence>
<evidence type="ECO:0000256" key="5">
    <source>
        <dbReference type="ARBA" id="ARBA00022741"/>
    </source>
</evidence>
<feature type="binding site" evidence="10">
    <location>
        <begin position="152"/>
        <end position="155"/>
    </location>
    <ligand>
        <name>GTP</name>
        <dbReference type="ChEBI" id="CHEBI:37565"/>
    </ligand>
</feature>
<dbReference type="PROSITE" id="PS51721">
    <property type="entry name" value="G_CP"/>
    <property type="match status" value="1"/>
</dbReference>
<comment type="cofactor">
    <cofactor evidence="10">
        <name>Zn(2+)</name>
        <dbReference type="ChEBI" id="CHEBI:29105"/>
    </cofactor>
    <text evidence="10">Binds 1 zinc ion per subunit.</text>
</comment>
<dbReference type="Proteomes" id="UP001375370">
    <property type="component" value="Chromosome"/>
</dbReference>
<comment type="function">
    <text evidence="10">One of several proteins that assist in the late maturation steps of the functional core of the 30S ribosomal subunit. Helps release RbfA from mature subunits. May play a role in the assembly of ribosomal proteins into the subunit. Circularly permuted GTPase that catalyzes slow GTP hydrolysis, GTPase activity is stimulated by the 30S ribosomal subunit.</text>
</comment>
<comment type="subcellular location">
    <subcellularLocation>
        <location evidence="10">Cytoplasm</location>
    </subcellularLocation>
</comment>
<evidence type="ECO:0000256" key="4">
    <source>
        <dbReference type="ARBA" id="ARBA00022730"/>
    </source>
</evidence>
<dbReference type="InterPro" id="IPR027417">
    <property type="entry name" value="P-loop_NTPase"/>
</dbReference>
<keyword evidence="2 10" id="KW-0690">Ribosome biogenesis</keyword>
<keyword evidence="6 10" id="KW-0378">Hydrolase</keyword>
<keyword evidence="1 10" id="KW-0963">Cytoplasm</keyword>
<proteinExistence type="inferred from homology"/>
<evidence type="ECO:0000256" key="8">
    <source>
        <dbReference type="ARBA" id="ARBA00022884"/>
    </source>
</evidence>
<accession>A0ABZ2J1L4</accession>
<dbReference type="PANTHER" id="PTHR32120">
    <property type="entry name" value="SMALL RIBOSOMAL SUBUNIT BIOGENESIS GTPASE RSGA"/>
    <property type="match status" value="1"/>
</dbReference>
<dbReference type="InterPro" id="IPR010914">
    <property type="entry name" value="RsgA_GTPase_dom"/>
</dbReference>
<dbReference type="CDD" id="cd01854">
    <property type="entry name" value="YjeQ_EngC"/>
    <property type="match status" value="1"/>
</dbReference>
<protein>
    <recommendedName>
        <fullName evidence="10">Small ribosomal subunit biogenesis GTPase RsgA</fullName>
        <ecNumber evidence="10">3.6.1.-</ecNumber>
    </recommendedName>
</protein>
<evidence type="ECO:0000256" key="2">
    <source>
        <dbReference type="ARBA" id="ARBA00022517"/>
    </source>
</evidence>
<feature type="domain" description="EngC GTPase" evidence="11">
    <location>
        <begin position="111"/>
        <end position="260"/>
    </location>
</feature>
<dbReference type="NCBIfam" id="TIGR00157">
    <property type="entry name" value="ribosome small subunit-dependent GTPase A"/>
    <property type="match status" value="1"/>
</dbReference>
<gene>
    <name evidence="10 13" type="primary">rsgA</name>
    <name evidence="13" type="ORF">V8247_06035</name>
</gene>
<dbReference type="RefSeq" id="WP_338736942.1">
    <property type="nucleotide sequence ID" value="NZ_CP146612.1"/>
</dbReference>
<evidence type="ECO:0000259" key="11">
    <source>
        <dbReference type="PROSITE" id="PS50936"/>
    </source>
</evidence>
<evidence type="ECO:0000256" key="9">
    <source>
        <dbReference type="ARBA" id="ARBA00023134"/>
    </source>
</evidence>
<evidence type="ECO:0000256" key="3">
    <source>
        <dbReference type="ARBA" id="ARBA00022723"/>
    </source>
</evidence>
<feature type="binding site" evidence="10">
    <location>
        <position position="298"/>
    </location>
    <ligand>
        <name>Zn(2+)</name>
        <dbReference type="ChEBI" id="CHEBI:29105"/>
    </ligand>
</feature>
<feature type="binding site" evidence="10">
    <location>
        <position position="292"/>
    </location>
    <ligand>
        <name>Zn(2+)</name>
        <dbReference type="ChEBI" id="CHEBI:29105"/>
    </ligand>
</feature>
<keyword evidence="4 10" id="KW-0699">rRNA-binding</keyword>
<dbReference type="PANTHER" id="PTHR32120:SF10">
    <property type="entry name" value="SMALL RIBOSOMAL SUBUNIT BIOGENESIS GTPASE RSGA"/>
    <property type="match status" value="1"/>
</dbReference>
<comment type="similarity">
    <text evidence="10">Belongs to the TRAFAC class YlqF/YawG GTPase family. RsgA subfamily.</text>
</comment>
<dbReference type="InterPro" id="IPR004881">
    <property type="entry name" value="Ribosome_biogen_GTPase_RsgA"/>
</dbReference>
<evidence type="ECO:0000256" key="6">
    <source>
        <dbReference type="ARBA" id="ARBA00022801"/>
    </source>
</evidence>
<comment type="caution">
    <text evidence="10">Lacks conserved residue(s) required for the propagation of feature annotation.</text>
</comment>
<dbReference type="InterPro" id="IPR030378">
    <property type="entry name" value="G_CP_dom"/>
</dbReference>
<keyword evidence="9 10" id="KW-0342">GTP-binding</keyword>
<feature type="domain" description="CP-type G" evidence="12">
    <location>
        <begin position="92"/>
        <end position="262"/>
    </location>
</feature>
<evidence type="ECO:0000256" key="7">
    <source>
        <dbReference type="ARBA" id="ARBA00022833"/>
    </source>
</evidence>
<feature type="binding site" evidence="10">
    <location>
        <position position="290"/>
    </location>
    <ligand>
        <name>Zn(2+)</name>
        <dbReference type="ChEBI" id="CHEBI:29105"/>
    </ligand>
</feature>
<dbReference type="Pfam" id="PF03193">
    <property type="entry name" value="RsgA_GTPase"/>
    <property type="match status" value="1"/>
</dbReference>
<name>A0ABZ2J1L4_9CHLR</name>
<feature type="binding site" evidence="10">
    <location>
        <position position="285"/>
    </location>
    <ligand>
        <name>Zn(2+)</name>
        <dbReference type="ChEBI" id="CHEBI:29105"/>
    </ligand>
</feature>
<dbReference type="Gene3D" id="3.40.50.300">
    <property type="entry name" value="P-loop containing nucleotide triphosphate hydrolases"/>
    <property type="match status" value="1"/>
</dbReference>
<dbReference type="PROSITE" id="PS50936">
    <property type="entry name" value="ENGC_GTPASE"/>
    <property type="match status" value="1"/>
</dbReference>
<keyword evidence="8 10" id="KW-0694">RNA-binding</keyword>
<sequence length="364" mass="39131">MESLNSKIDYPALGWDASFGELPTPEAGVAARVVTENRGHFVVLGPSGESAAVLAGALRKNPELRPAVGDWVVMGFEGCAGVPTIHRVLARKSKLSRKVTGRMTREQVVAANLDTVFIVSGLDGGRNLNLRRIERYLVFTWNSGAVPVILLNKADLHGDNTAFVREVEAVAGGVPVQAVSAHDGTGLDFVRSYLGPGRTIGFVGSSGVGKSALTNALIGQVTQLTGDVRQGDLTGRHTTTRRQLLLVPGGGMIIDTPGMRELQLWSEDEDLNDAFGDIAAASRQCRFKDCTHTVEPGCAVKGAVDDGDIQTARLESYHKLSQEIEHLAQRESYLGRLEEKARGKTFGKMLKTFNKTNRKQGGTL</sequence>
<organism evidence="13 14">
    <name type="scientific">Candidatus Dehalogenimonas loeffleri</name>
    <dbReference type="NCBI Taxonomy" id="3127115"/>
    <lineage>
        <taxon>Bacteria</taxon>
        <taxon>Bacillati</taxon>
        <taxon>Chloroflexota</taxon>
        <taxon>Dehalococcoidia</taxon>
        <taxon>Dehalococcoidales</taxon>
        <taxon>Dehalococcoidaceae</taxon>
        <taxon>Dehalogenimonas</taxon>
    </lineage>
</organism>
<evidence type="ECO:0000259" key="12">
    <source>
        <dbReference type="PROSITE" id="PS51721"/>
    </source>
</evidence>
<keyword evidence="14" id="KW-1185">Reference proteome</keyword>
<reference evidence="13 14" key="1">
    <citation type="submission" date="2024-03" db="EMBL/GenBank/DDBJ databases">
        <title>A Dehalogenimonas Isolated from Estuarine Sediments Dihaloeliminates Chlorinated Alkanes.</title>
        <authorList>
            <person name="Yang Y."/>
            <person name="Wang H."/>
        </authorList>
    </citation>
    <scope>NUCLEOTIDE SEQUENCE [LARGE SCALE GENOMIC DNA]</scope>
    <source>
        <strain evidence="13 14">W</strain>
    </source>
</reference>
<keyword evidence="5 10" id="KW-0547">Nucleotide-binding</keyword>
<keyword evidence="7 10" id="KW-0862">Zinc</keyword>
<evidence type="ECO:0000256" key="1">
    <source>
        <dbReference type="ARBA" id="ARBA00022490"/>
    </source>
</evidence>